<organism evidence="1 2">
    <name type="scientific">Scylla paramamosain</name>
    <name type="common">Mud crab</name>
    <dbReference type="NCBI Taxonomy" id="85552"/>
    <lineage>
        <taxon>Eukaryota</taxon>
        <taxon>Metazoa</taxon>
        <taxon>Ecdysozoa</taxon>
        <taxon>Arthropoda</taxon>
        <taxon>Crustacea</taxon>
        <taxon>Multicrustacea</taxon>
        <taxon>Malacostraca</taxon>
        <taxon>Eumalacostraca</taxon>
        <taxon>Eucarida</taxon>
        <taxon>Decapoda</taxon>
        <taxon>Pleocyemata</taxon>
        <taxon>Brachyura</taxon>
        <taxon>Eubrachyura</taxon>
        <taxon>Portunoidea</taxon>
        <taxon>Portunidae</taxon>
        <taxon>Portuninae</taxon>
        <taxon>Scylla</taxon>
    </lineage>
</organism>
<evidence type="ECO:0000313" key="2">
    <source>
        <dbReference type="Proteomes" id="UP001487740"/>
    </source>
</evidence>
<keyword evidence="2" id="KW-1185">Reference proteome</keyword>
<gene>
    <name evidence="1" type="ORF">O3P69_000384</name>
</gene>
<name>A0AAW0UVF3_SCYPA</name>
<dbReference type="EMBL" id="JARAKH010000006">
    <property type="protein sequence ID" value="KAK8403203.1"/>
    <property type="molecule type" value="Genomic_DNA"/>
</dbReference>
<dbReference type="Proteomes" id="UP001487740">
    <property type="component" value="Unassembled WGS sequence"/>
</dbReference>
<evidence type="ECO:0000313" key="1">
    <source>
        <dbReference type="EMBL" id="KAK8403203.1"/>
    </source>
</evidence>
<protein>
    <submittedName>
        <fullName evidence="1">Uncharacterized protein</fullName>
    </submittedName>
</protein>
<comment type="caution">
    <text evidence="1">The sequence shown here is derived from an EMBL/GenBank/DDBJ whole genome shotgun (WGS) entry which is preliminary data.</text>
</comment>
<reference evidence="1 2" key="1">
    <citation type="submission" date="2023-03" db="EMBL/GenBank/DDBJ databases">
        <title>High-quality genome of Scylla paramamosain provides insights in environmental adaptation.</title>
        <authorList>
            <person name="Zhang L."/>
        </authorList>
    </citation>
    <scope>NUCLEOTIDE SEQUENCE [LARGE SCALE GENOMIC DNA]</scope>
    <source>
        <strain evidence="1">LZ_2023a</strain>
        <tissue evidence="1">Muscle</tissue>
    </source>
</reference>
<accession>A0AAW0UVF3</accession>
<sequence>MEPSIMDLTAVIPSDINEQGLETVTYHSLSYGFRVSPYTISGILYETCEVIIAEHLKEVAVCPSTPDGWRKYNYKGFHSLVLFAVVDSDYKFLYPDVGTNGVTCDGKVFNLPQLKKTLEEIALCLLSREPIEDDDCLLPYIIIGKKPSPCPFDLDDEAIPTPRQPMDRLQNSRAQVAPNNIHKYLMAYYNSSVGSVRWHTG</sequence>
<dbReference type="AlphaFoldDB" id="A0AAW0UVF3"/>
<proteinExistence type="predicted"/>